<protein>
    <submittedName>
        <fullName evidence="2">Acyl-CoA dehydrogenase domain-containing protein</fullName>
    </submittedName>
</protein>
<dbReference type="InterPro" id="IPR025878">
    <property type="entry name" value="Acyl-CoA_dh-like_C_dom"/>
</dbReference>
<dbReference type="EMBL" id="AYSL01000960">
    <property type="protein sequence ID" value="KTF06744.1"/>
    <property type="molecule type" value="Genomic_DNA"/>
</dbReference>
<dbReference type="Pfam" id="PF12806">
    <property type="entry name" value="Acyl-CoA_dh_C"/>
    <property type="match status" value="1"/>
</dbReference>
<organism evidence="2">
    <name type="scientific">marine sediment metagenome</name>
    <dbReference type="NCBI Taxonomy" id="412755"/>
    <lineage>
        <taxon>unclassified sequences</taxon>
        <taxon>metagenomes</taxon>
        <taxon>ecological metagenomes</taxon>
    </lineage>
</organism>
<feature type="domain" description="Acetyl-CoA dehydrogenase-like C-terminal" evidence="1">
    <location>
        <begin position="1"/>
        <end position="56"/>
    </location>
</feature>
<gene>
    <name evidence="2" type="ORF">MGSAQ_001756</name>
</gene>
<evidence type="ECO:0000313" key="2">
    <source>
        <dbReference type="EMBL" id="KTF06744.1"/>
    </source>
</evidence>
<name>A0A1B6NTE0_9ZZZZ</name>
<proteinExistence type="predicted"/>
<evidence type="ECO:0000259" key="1">
    <source>
        <dbReference type="Pfam" id="PF12806"/>
    </source>
</evidence>
<dbReference type="AlphaFoldDB" id="A0A1B6NTE0"/>
<sequence>MAAVAYDKLKNGGTEAPEFYKAKIQTAEFYFDKLLPRTSGHAESMVAPSESMTAMDIDSFAFLD</sequence>
<comment type="caution">
    <text evidence="2">The sequence shown here is derived from an EMBL/GenBank/DDBJ whole genome shotgun (WGS) entry which is preliminary data.</text>
</comment>
<accession>A0A1B6NTE0</accession>
<reference evidence="2" key="1">
    <citation type="submission" date="2013-11" db="EMBL/GenBank/DDBJ databases">
        <title>Microbial diversity, functional groups and degradation webs in Northern and Southern Mediterranean and Red Sea marine crude oil polluted sites.</title>
        <authorList>
            <person name="Daffonchio D."/>
            <person name="Mapelli F."/>
            <person name="Ferrer M."/>
            <person name="Richter M."/>
            <person name="Cherif A."/>
            <person name="Malkawi H.I."/>
            <person name="Yakimov M.M."/>
            <person name="Abdel-Fattah Y.R."/>
            <person name="Blaghen M."/>
            <person name="Golyshin P.N."/>
            <person name="Kalogerakis N."/>
            <person name="Boon N."/>
            <person name="Magagnini M."/>
            <person name="Fava F."/>
        </authorList>
    </citation>
    <scope>NUCLEOTIDE SEQUENCE</scope>
</reference>